<sequence>MDDERHWFEKFSVCMERNIRGVQYGIYSVAIVGLAVALRSVRPLKKFTSPREIPTSFLEKHVTLSGKVVCVETSVGSSPLRLLVDHHPVVAWQLRQSSTKCLPVHISSVDILNNGSSWLQHVVVGTNIRFTLLKVNPESVSCIVGANTKCGNVGVDLVSLGFASVSALDFQLEKDPEYMKYYKRLLAAENQAEKGGLGMWADGNGGWAARQWRRLWDRLSFASLWSKIKHRAVERQMEKVVKV</sequence>
<keyword evidence="3" id="KW-1185">Reference proteome</keyword>
<reference evidence="2 3" key="1">
    <citation type="journal article" date="2014" name="Nat. Commun.">
        <title>Molecular traces of alternative social organization in a termite genome.</title>
        <authorList>
            <person name="Terrapon N."/>
            <person name="Li C."/>
            <person name="Robertson H.M."/>
            <person name="Ji L."/>
            <person name="Meng X."/>
            <person name="Booth W."/>
            <person name="Chen Z."/>
            <person name="Childers C.P."/>
            <person name="Glastad K.M."/>
            <person name="Gokhale K."/>
            <person name="Gowin J."/>
            <person name="Gronenberg W."/>
            <person name="Hermansen R.A."/>
            <person name="Hu H."/>
            <person name="Hunt B.G."/>
            <person name="Huylmans A.K."/>
            <person name="Khalil S.M."/>
            <person name="Mitchell R.D."/>
            <person name="Munoz-Torres M.C."/>
            <person name="Mustard J.A."/>
            <person name="Pan H."/>
            <person name="Reese J.T."/>
            <person name="Scharf M.E."/>
            <person name="Sun F."/>
            <person name="Vogel H."/>
            <person name="Xiao J."/>
            <person name="Yang W."/>
            <person name="Yang Z."/>
            <person name="Yang Z."/>
            <person name="Zhou J."/>
            <person name="Zhu J."/>
            <person name="Brent C.S."/>
            <person name="Elsik C.G."/>
            <person name="Goodisman M.A."/>
            <person name="Liberles D.A."/>
            <person name="Roe R.M."/>
            <person name="Vargo E.L."/>
            <person name="Vilcinskas A."/>
            <person name="Wang J."/>
            <person name="Bornberg-Bauer E."/>
            <person name="Korb J."/>
            <person name="Zhang G."/>
            <person name="Liebig J."/>
        </authorList>
    </citation>
    <scope>NUCLEOTIDE SEQUENCE [LARGE SCALE GENOMIC DNA]</scope>
    <source>
        <tissue evidence="2">Whole organism</tissue>
    </source>
</reference>
<dbReference type="Gene3D" id="2.40.50.90">
    <property type="match status" value="1"/>
</dbReference>
<dbReference type="FunCoup" id="A0A067QZE7">
    <property type="interactions" value="43"/>
</dbReference>
<dbReference type="InterPro" id="IPR035437">
    <property type="entry name" value="SNase_OB-fold_sf"/>
</dbReference>
<dbReference type="EMBL" id="KK853156">
    <property type="protein sequence ID" value="KDR10484.1"/>
    <property type="molecule type" value="Genomic_DNA"/>
</dbReference>
<gene>
    <name evidence="2" type="ORF">L798_15474</name>
</gene>
<evidence type="ECO:0008006" key="4">
    <source>
        <dbReference type="Google" id="ProtNLM"/>
    </source>
</evidence>
<proteinExistence type="predicted"/>
<organism evidence="2 3">
    <name type="scientific">Zootermopsis nevadensis</name>
    <name type="common">Dampwood termite</name>
    <dbReference type="NCBI Taxonomy" id="136037"/>
    <lineage>
        <taxon>Eukaryota</taxon>
        <taxon>Metazoa</taxon>
        <taxon>Ecdysozoa</taxon>
        <taxon>Arthropoda</taxon>
        <taxon>Hexapoda</taxon>
        <taxon>Insecta</taxon>
        <taxon>Pterygota</taxon>
        <taxon>Neoptera</taxon>
        <taxon>Polyneoptera</taxon>
        <taxon>Dictyoptera</taxon>
        <taxon>Blattodea</taxon>
        <taxon>Blattoidea</taxon>
        <taxon>Termitoidae</taxon>
        <taxon>Termopsidae</taxon>
        <taxon>Zootermopsis</taxon>
    </lineage>
</organism>
<dbReference type="InParanoid" id="A0A067QZE7"/>
<evidence type="ECO:0000313" key="2">
    <source>
        <dbReference type="EMBL" id="KDR10484.1"/>
    </source>
</evidence>
<evidence type="ECO:0000256" key="1">
    <source>
        <dbReference type="SAM" id="Phobius"/>
    </source>
</evidence>
<dbReference type="OrthoDB" id="6220511at2759"/>
<dbReference type="SUPFAM" id="SSF50199">
    <property type="entry name" value="Staphylococcal nuclease"/>
    <property type="match status" value="1"/>
</dbReference>
<feature type="transmembrane region" description="Helical" evidence="1">
    <location>
        <begin position="24"/>
        <end position="41"/>
    </location>
</feature>
<dbReference type="Proteomes" id="UP000027135">
    <property type="component" value="Unassembled WGS sequence"/>
</dbReference>
<dbReference type="PANTHER" id="PTHR28434">
    <property type="entry name" value="PROTEIN C3ORF33"/>
    <property type="match status" value="1"/>
</dbReference>
<keyword evidence="1" id="KW-1133">Transmembrane helix</keyword>
<keyword evidence="1" id="KW-0472">Membrane</keyword>
<dbReference type="eggNOG" id="ENOG502QR9T">
    <property type="taxonomic scope" value="Eukaryota"/>
</dbReference>
<dbReference type="OMA" id="ETWKENM"/>
<accession>A0A067QZE7</accession>
<dbReference type="InterPro" id="IPR042421">
    <property type="entry name" value="C3orf33-like"/>
</dbReference>
<dbReference type="AlphaFoldDB" id="A0A067QZE7"/>
<name>A0A067QZE7_ZOONE</name>
<dbReference type="GO" id="GO:0005615">
    <property type="term" value="C:extracellular space"/>
    <property type="evidence" value="ECO:0007669"/>
    <property type="project" value="TreeGrafter"/>
</dbReference>
<keyword evidence="1" id="KW-0812">Transmembrane</keyword>
<evidence type="ECO:0000313" key="3">
    <source>
        <dbReference type="Proteomes" id="UP000027135"/>
    </source>
</evidence>
<dbReference type="PANTHER" id="PTHR28434:SF1">
    <property type="entry name" value="PROTEIN C3ORF33"/>
    <property type="match status" value="1"/>
</dbReference>
<protein>
    <recommendedName>
        <fullName evidence="4">TNase-like domain-containing protein</fullName>
    </recommendedName>
</protein>